<dbReference type="EMBL" id="CAUM01000002">
    <property type="protein sequence ID" value="CCV02971.1"/>
    <property type="molecule type" value="Genomic_DNA"/>
</dbReference>
<evidence type="ECO:0000256" key="1">
    <source>
        <dbReference type="SAM" id="MobiDB-lite"/>
    </source>
</evidence>
<gene>
    <name evidence="2" type="ORF">MESS2_100011</name>
</gene>
<dbReference type="Proteomes" id="UP000012062">
    <property type="component" value="Unassembled WGS sequence"/>
</dbReference>
<keyword evidence="3" id="KW-1185">Reference proteome</keyword>
<dbReference type="AlphaFoldDB" id="M5ETH6"/>
<accession>M5ETH6</accession>
<proteinExistence type="predicted"/>
<dbReference type="STRING" id="1297569.MESS2_100011"/>
<evidence type="ECO:0000313" key="3">
    <source>
        <dbReference type="Proteomes" id="UP000012062"/>
    </source>
</evidence>
<evidence type="ECO:0000313" key="2">
    <source>
        <dbReference type="EMBL" id="CCV02971.1"/>
    </source>
</evidence>
<comment type="caution">
    <text evidence="2">The sequence shown here is derived from an EMBL/GenBank/DDBJ whole genome shotgun (WGS) entry which is preliminary data.</text>
</comment>
<sequence length="169" mass="18448">MSAISPTACARPSTCPACRSASPCAPRTTRLPAGPRSAERQRSGDGHRFVMPRPVVMVVAGICVSSWHGRRLHRNCRACRRQPRRNGSRPCQQLRLRRVLPGADRHSGPSRRLVMDGRVAGGGRLRADRLAGFSPAELNFPARLGGAKSVSFRINIKKTRSTLLTPHQG</sequence>
<reference evidence="2 3" key="1">
    <citation type="submission" date="2013-02" db="EMBL/GenBank/DDBJ databases">
        <authorList>
            <person name="Genoscope - CEA"/>
        </authorList>
    </citation>
    <scope>NUCLEOTIDE SEQUENCE [LARGE SCALE GENOMIC DNA]</scope>
    <source>
        <strain evidence="2 3">STM 2683</strain>
    </source>
</reference>
<protein>
    <submittedName>
        <fullName evidence="2">Uncharacterized protein</fullName>
    </submittedName>
</protein>
<organism evidence="2 3">
    <name type="scientific">Mesorhizobium metallidurans STM 2683</name>
    <dbReference type="NCBI Taxonomy" id="1297569"/>
    <lineage>
        <taxon>Bacteria</taxon>
        <taxon>Pseudomonadati</taxon>
        <taxon>Pseudomonadota</taxon>
        <taxon>Alphaproteobacteria</taxon>
        <taxon>Hyphomicrobiales</taxon>
        <taxon>Phyllobacteriaceae</taxon>
        <taxon>Mesorhizobium</taxon>
    </lineage>
</organism>
<name>M5ETH6_9HYPH</name>
<feature type="region of interest" description="Disordered" evidence="1">
    <location>
        <begin position="19"/>
        <end position="47"/>
    </location>
</feature>
<feature type="compositionally biased region" description="Basic and acidic residues" evidence="1">
    <location>
        <begin position="37"/>
        <end position="47"/>
    </location>
</feature>